<feature type="compositionally biased region" description="Acidic residues" evidence="4">
    <location>
        <begin position="1049"/>
        <end position="1066"/>
    </location>
</feature>
<dbReference type="GO" id="GO:1990275">
    <property type="term" value="F:preribosome binding"/>
    <property type="evidence" value="ECO:0007669"/>
    <property type="project" value="TreeGrafter"/>
</dbReference>
<dbReference type="Pfam" id="PF17862">
    <property type="entry name" value="AAA_lid_3"/>
    <property type="match status" value="1"/>
</dbReference>
<dbReference type="Pfam" id="PF16725">
    <property type="entry name" value="Nucleolin_bd"/>
    <property type="match status" value="1"/>
</dbReference>
<dbReference type="OrthoDB" id="2187at2759"/>
<dbReference type="Proteomes" id="UP000749559">
    <property type="component" value="Unassembled WGS sequence"/>
</dbReference>
<evidence type="ECO:0000313" key="6">
    <source>
        <dbReference type="Proteomes" id="UP000749559"/>
    </source>
</evidence>
<dbReference type="GO" id="GO:0042254">
    <property type="term" value="P:ribosome biogenesis"/>
    <property type="evidence" value="ECO:0007669"/>
    <property type="project" value="TreeGrafter"/>
</dbReference>
<dbReference type="InterPro" id="IPR027417">
    <property type="entry name" value="P-loop_NTPase"/>
</dbReference>
<feature type="compositionally biased region" description="Basic and acidic residues" evidence="4">
    <location>
        <begin position="435"/>
        <end position="445"/>
    </location>
</feature>
<feature type="region of interest" description="Disordered" evidence="4">
    <location>
        <begin position="1049"/>
        <end position="1070"/>
    </location>
</feature>
<gene>
    <name evidence="5" type="ORF">OFUS_LOCUS16714</name>
</gene>
<feature type="compositionally biased region" description="Basic and acidic residues" evidence="4">
    <location>
        <begin position="901"/>
        <end position="921"/>
    </location>
</feature>
<dbReference type="InterPro" id="IPR041569">
    <property type="entry name" value="AAA_lid_3"/>
</dbReference>
<evidence type="ECO:0000256" key="3">
    <source>
        <dbReference type="ARBA" id="ARBA00022840"/>
    </source>
</evidence>
<dbReference type="PANTHER" id="PTHR23077">
    <property type="entry name" value="AAA-FAMILY ATPASE"/>
    <property type="match status" value="1"/>
</dbReference>
<feature type="region of interest" description="Disordered" evidence="4">
    <location>
        <begin position="423"/>
        <end position="445"/>
    </location>
</feature>
<dbReference type="Pfam" id="PF00004">
    <property type="entry name" value="AAA"/>
    <property type="match status" value="2"/>
</dbReference>
<feature type="region of interest" description="Disordered" evidence="4">
    <location>
        <begin position="843"/>
        <end position="964"/>
    </location>
</feature>
<dbReference type="GO" id="GO:0005634">
    <property type="term" value="C:nucleus"/>
    <property type="evidence" value="ECO:0007669"/>
    <property type="project" value="TreeGrafter"/>
</dbReference>
<feature type="compositionally biased region" description="Polar residues" evidence="4">
    <location>
        <begin position="271"/>
        <end position="281"/>
    </location>
</feature>
<evidence type="ECO:0000313" key="5">
    <source>
        <dbReference type="EMBL" id="CAH1791657.1"/>
    </source>
</evidence>
<feature type="compositionally biased region" description="Polar residues" evidence="4">
    <location>
        <begin position="22"/>
        <end position="31"/>
    </location>
</feature>
<dbReference type="GO" id="GO:0003723">
    <property type="term" value="F:RNA binding"/>
    <property type="evidence" value="ECO:0007669"/>
    <property type="project" value="TreeGrafter"/>
</dbReference>
<feature type="region of interest" description="Disordered" evidence="4">
    <location>
        <begin position="1"/>
        <end position="39"/>
    </location>
</feature>
<dbReference type="InterPro" id="IPR050168">
    <property type="entry name" value="AAA_ATPase_domain"/>
</dbReference>
<dbReference type="Gene3D" id="3.40.50.300">
    <property type="entry name" value="P-loop containing nucleotide triphosphate hydrolases"/>
    <property type="match status" value="2"/>
</dbReference>
<sequence>MNQTPSKKSKMKRKGNDFRPNPSFSKESASPRSPYVGDPRLVPRIQQYLDNRPDNQVINVVTMAGELQDKYPAYARKKRIAFVKQVEKAYNIICAEGDLEDTIEDSSCSLEEKHLAKRRKQIDEGPDNDDSDTSASFSDNAEYVTYKDTNSVNSLLTNLYNKNTPGSRPSTPGSKPNSRPRSPVSQPESRSPISFPGQSETLRNKTKLNDKIKGEKLSNGKRKSFIGQKNVETPEAKEEDDIIEMWTIDRNGDIQDQSTSQKPTPKGLKNPTKQLPGGSNNKSDKGSKAGLNTKAGPSSKTGSSSIITTDLFNVTSSQVLSNTPTICSTNIANILDEKVLAQQLMPHIQYITPETATLKTTEYLRKSMNSSQDQLLKNPDISNIIDIADSAPSTPKSSVDDGVDISAETPLRKNDKEAYVSLKTPKSVKKKKKTGEREKETEKKGVAVQQSQVKFADIGGNDSTLKEICKLLVHMKHPEVYRQLGVTPPRGFLLHGPPGCGKTLLAHAVAGELEMPFLKLASTEIVSGVSGESEEKIRDLFEKARASAPCVLFIDEIDAITQKRETASKDMERRIVSQLLTCMDDLNSAVNAPVLVIGATNRADSLDPALRRAGRFDREISLGIPNEAARKSILEVLCRGLRLADDVDNEQLARDTPGFVGADLQSLAREAAMSAVNRIFNEIENKQKRQACNNITLDETQTECDLIVIDNDVNAIDVDSTDVVIAEVEIEDVDDITEVSKKDEICSPKETVNDCRATISNCKETESNCKETVSNCKETESNCKETVSDCKEKESDCKETERDCKEKESDCKEIESICKETVNNCKETESDCKETESNCKETERNSKEIGSDGQNIPNDTKNLSEQTETNVLSDETSPQECNVSELKLDSNSINDNGQSAKGDDKNNSGEVNKTEDTKENGNSKNCTLAANSSPKQQLKDCNNQSDGVSHNASNGNENEKQTDVEIINIDGSNLDNSIEEIKIKGEKTNTKSIEKQSEIIGNETTSRSEISMEVDDSDSITAVKKMDPISSQSKEPESGEIEILLETIEADADDSSKESDEDDIADVTEPTEKEQLNSVLSWLRDSPPLSVEQLENLAITKQDFKDALKVVQPSAKREGFATIPDVTWDDIGALKEVREELQMAILAPVRHPEQFRSLGLTNPPGILLAGPPGCGKTLLAKAIANESGINFISVKGPELLNMYVGESERAVRQVFQRARNSCPCVIFFDELDALCPKRSHGGEGGSSVRVVNQLLTEMDGLEERKQVYIMAATNRPDIIDPAIMRPGRLDKLLFVGMPTVEDRIDILNAITKNGTKPKFQNNVCLKEIAGHEQCGHYTGADLAALVREASVVALKEFIASEAGLTKSPVRVGKQHFEVAFHKVKPSVSQKDKAMYDRLKMRSATD</sequence>
<dbReference type="CDD" id="cd19518">
    <property type="entry name" value="RecA-like_NVL_r1-like"/>
    <property type="match status" value="1"/>
</dbReference>
<feature type="compositionally biased region" description="Low complexity" evidence="4">
    <location>
        <begin position="293"/>
        <end position="305"/>
    </location>
</feature>
<dbReference type="PROSITE" id="PS00674">
    <property type="entry name" value="AAA"/>
    <property type="match status" value="2"/>
</dbReference>
<proteinExistence type="inferred from homology"/>
<dbReference type="Gene3D" id="1.10.8.60">
    <property type="match status" value="2"/>
</dbReference>
<dbReference type="GO" id="GO:0005524">
    <property type="term" value="F:ATP binding"/>
    <property type="evidence" value="ECO:0007669"/>
    <property type="project" value="UniProtKB-KW"/>
</dbReference>
<keyword evidence="3" id="KW-0067">ATP-binding</keyword>
<keyword evidence="2" id="KW-0547">Nucleotide-binding</keyword>
<accession>A0A8J1U1N5</accession>
<dbReference type="GO" id="GO:0016887">
    <property type="term" value="F:ATP hydrolysis activity"/>
    <property type="evidence" value="ECO:0007669"/>
    <property type="project" value="InterPro"/>
</dbReference>
<dbReference type="InterPro" id="IPR003960">
    <property type="entry name" value="ATPase_AAA_CS"/>
</dbReference>
<reference evidence="5" key="1">
    <citation type="submission" date="2022-03" db="EMBL/GenBank/DDBJ databases">
        <authorList>
            <person name="Martin C."/>
        </authorList>
    </citation>
    <scope>NUCLEOTIDE SEQUENCE</scope>
</reference>
<feature type="compositionally biased region" description="Polar residues" evidence="4">
    <location>
        <begin position="889"/>
        <end position="899"/>
    </location>
</feature>
<feature type="region of interest" description="Disordered" evidence="4">
    <location>
        <begin position="157"/>
        <end position="305"/>
    </location>
</feature>
<dbReference type="Gene3D" id="1.10.10.2010">
    <property type="match status" value="1"/>
</dbReference>
<comment type="caution">
    <text evidence="5">The sequence shown here is derived from an EMBL/GenBank/DDBJ whole genome shotgun (WGS) entry which is preliminary data.</text>
</comment>
<keyword evidence="6" id="KW-1185">Reference proteome</keyword>
<dbReference type="SMART" id="SM00382">
    <property type="entry name" value="AAA"/>
    <property type="match status" value="2"/>
</dbReference>
<evidence type="ECO:0000256" key="2">
    <source>
        <dbReference type="ARBA" id="ARBA00022741"/>
    </source>
</evidence>
<dbReference type="PANTHER" id="PTHR23077:SF171">
    <property type="entry name" value="NUCLEAR VALOSIN-CONTAINING PROTEIN-LIKE"/>
    <property type="match status" value="1"/>
</dbReference>
<dbReference type="InterPro" id="IPR003593">
    <property type="entry name" value="AAA+_ATPase"/>
</dbReference>
<evidence type="ECO:0000256" key="1">
    <source>
        <dbReference type="ARBA" id="ARBA00006914"/>
    </source>
</evidence>
<dbReference type="InterPro" id="IPR038100">
    <property type="entry name" value="NLV2_N_sf"/>
</dbReference>
<dbReference type="CDD" id="cd19530">
    <property type="entry name" value="RecA-like_NVL_r2-like"/>
    <property type="match status" value="1"/>
</dbReference>
<dbReference type="FunFam" id="3.40.50.300:FF:000600">
    <property type="entry name" value="Nuclear valosin-containing protein-like"/>
    <property type="match status" value="1"/>
</dbReference>
<dbReference type="FunFam" id="3.40.50.300:FF:000149">
    <property type="entry name" value="Nuclear valosin-containing protein-like"/>
    <property type="match status" value="1"/>
</dbReference>
<dbReference type="SUPFAM" id="SSF52540">
    <property type="entry name" value="P-loop containing nucleoside triphosphate hydrolases"/>
    <property type="match status" value="2"/>
</dbReference>
<evidence type="ECO:0000256" key="4">
    <source>
        <dbReference type="SAM" id="MobiDB-lite"/>
    </source>
</evidence>
<feature type="compositionally biased region" description="Polar residues" evidence="4">
    <location>
        <begin position="254"/>
        <end position="263"/>
    </location>
</feature>
<organism evidence="5 6">
    <name type="scientific">Owenia fusiformis</name>
    <name type="common">Polychaete worm</name>
    <dbReference type="NCBI Taxonomy" id="6347"/>
    <lineage>
        <taxon>Eukaryota</taxon>
        <taxon>Metazoa</taxon>
        <taxon>Spiralia</taxon>
        <taxon>Lophotrochozoa</taxon>
        <taxon>Annelida</taxon>
        <taxon>Polychaeta</taxon>
        <taxon>Sedentaria</taxon>
        <taxon>Canalipalpata</taxon>
        <taxon>Sabellida</taxon>
        <taxon>Oweniida</taxon>
        <taxon>Oweniidae</taxon>
        <taxon>Owenia</taxon>
    </lineage>
</organism>
<protein>
    <submittedName>
        <fullName evidence="5">Uncharacterized protein</fullName>
    </submittedName>
</protein>
<name>A0A8J1U1N5_OWEFU</name>
<feature type="compositionally biased region" description="Basic and acidic residues" evidence="4">
    <location>
        <begin position="207"/>
        <end position="218"/>
    </location>
</feature>
<feature type="compositionally biased region" description="Polar residues" evidence="4">
    <location>
        <begin position="852"/>
        <end position="882"/>
    </location>
</feature>
<feature type="compositionally biased region" description="Polar residues" evidence="4">
    <location>
        <begin position="157"/>
        <end position="201"/>
    </location>
</feature>
<dbReference type="InterPro" id="IPR003959">
    <property type="entry name" value="ATPase_AAA_core"/>
</dbReference>
<dbReference type="EMBL" id="CAIIXF020000008">
    <property type="protein sequence ID" value="CAH1791657.1"/>
    <property type="molecule type" value="Genomic_DNA"/>
</dbReference>
<comment type="similarity">
    <text evidence="1">Belongs to the AAA ATPase family.</text>
</comment>
<feature type="compositionally biased region" description="Polar residues" evidence="4">
    <location>
        <begin position="922"/>
        <end position="956"/>
    </location>
</feature>
<dbReference type="InterPro" id="IPR031996">
    <property type="entry name" value="NVL2_nucleolin-bd"/>
</dbReference>